<evidence type="ECO:0000313" key="1">
    <source>
        <dbReference type="EnsemblPlants" id="LPERR12G10930.1"/>
    </source>
</evidence>
<dbReference type="HOGENOM" id="CLU_1290638_0_0_1"/>
<dbReference type="Gramene" id="LPERR12G10930.1">
    <property type="protein sequence ID" value="LPERR12G10930.1"/>
    <property type="gene ID" value="LPERR12G10930"/>
</dbReference>
<dbReference type="EnsemblPlants" id="LPERR12G10930.1">
    <property type="protein sequence ID" value="LPERR12G10930.1"/>
    <property type="gene ID" value="LPERR12G10930"/>
</dbReference>
<reference evidence="1 2" key="1">
    <citation type="submission" date="2012-08" db="EMBL/GenBank/DDBJ databases">
        <title>Oryza genome evolution.</title>
        <authorList>
            <person name="Wing R.A."/>
        </authorList>
    </citation>
    <scope>NUCLEOTIDE SEQUENCE</scope>
</reference>
<proteinExistence type="predicted"/>
<evidence type="ECO:0000313" key="2">
    <source>
        <dbReference type="Proteomes" id="UP000032180"/>
    </source>
</evidence>
<dbReference type="AlphaFoldDB" id="A0A0D9XZM5"/>
<reference evidence="1" key="3">
    <citation type="submission" date="2015-04" db="UniProtKB">
        <authorList>
            <consortium name="EnsemblPlants"/>
        </authorList>
    </citation>
    <scope>IDENTIFICATION</scope>
</reference>
<protein>
    <submittedName>
        <fullName evidence="1">Uncharacterized protein</fullName>
    </submittedName>
</protein>
<reference evidence="2" key="2">
    <citation type="submission" date="2013-12" db="EMBL/GenBank/DDBJ databases">
        <authorList>
            <person name="Yu Y."/>
            <person name="Lee S."/>
            <person name="de Baynast K."/>
            <person name="Wissotski M."/>
            <person name="Liu L."/>
            <person name="Talag J."/>
            <person name="Goicoechea J."/>
            <person name="Angelova A."/>
            <person name="Jetty R."/>
            <person name="Kudrna D."/>
            <person name="Golser W."/>
            <person name="Rivera L."/>
            <person name="Zhang J."/>
            <person name="Wing R."/>
        </authorList>
    </citation>
    <scope>NUCLEOTIDE SEQUENCE</scope>
</reference>
<organism evidence="1 2">
    <name type="scientific">Leersia perrieri</name>
    <dbReference type="NCBI Taxonomy" id="77586"/>
    <lineage>
        <taxon>Eukaryota</taxon>
        <taxon>Viridiplantae</taxon>
        <taxon>Streptophyta</taxon>
        <taxon>Embryophyta</taxon>
        <taxon>Tracheophyta</taxon>
        <taxon>Spermatophyta</taxon>
        <taxon>Magnoliopsida</taxon>
        <taxon>Liliopsida</taxon>
        <taxon>Poales</taxon>
        <taxon>Poaceae</taxon>
        <taxon>BOP clade</taxon>
        <taxon>Oryzoideae</taxon>
        <taxon>Oryzeae</taxon>
        <taxon>Oryzinae</taxon>
        <taxon>Leersia</taxon>
    </lineage>
</organism>
<name>A0A0D9XZM5_9ORYZ</name>
<sequence length="214" mass="23614">METVSCVESVAQNVEKAGSPGTCDNDNRVVAAPLDAAVRWWRADSRMGKRVGLIRFILIPEIMSTSPKMVSAAAAAEINQAAMNHELKDLCINQNDEENVPISSSIAQNHPIYIADDVSRALDTIEEILWKGNPMLEAHERLDIHAQWFFQEEQIATIEKIIVIDNTLDKKRCRLNVVRAAKGWYRNKLATVSVSVADGEAGWGQGLPPPSCHG</sequence>
<keyword evidence="2" id="KW-1185">Reference proteome</keyword>
<accession>A0A0D9XZM5</accession>
<dbReference type="Proteomes" id="UP000032180">
    <property type="component" value="Chromosome 12"/>
</dbReference>